<accession>A0A1G7MZZ8</accession>
<dbReference type="EMBL" id="FNAV01000047">
    <property type="protein sequence ID" value="SDF67415.1"/>
    <property type="molecule type" value="Genomic_DNA"/>
</dbReference>
<reference evidence="2" key="1">
    <citation type="submission" date="2016-10" db="EMBL/GenBank/DDBJ databases">
        <authorList>
            <person name="Varghese N."/>
            <person name="Submissions S."/>
        </authorList>
    </citation>
    <scope>NUCLEOTIDE SEQUENCE [LARGE SCALE GENOMIC DNA]</scope>
    <source>
        <strain evidence="2">DSM 10146</strain>
    </source>
</reference>
<protein>
    <submittedName>
        <fullName evidence="1">Uncharacterized protein</fullName>
    </submittedName>
</protein>
<dbReference type="Proteomes" id="UP000198994">
    <property type="component" value="Unassembled WGS sequence"/>
</dbReference>
<proteinExistence type="predicted"/>
<gene>
    <name evidence="1" type="ORF">SAMN04488105_14710</name>
</gene>
<evidence type="ECO:0000313" key="1">
    <source>
        <dbReference type="EMBL" id="SDF67415.1"/>
    </source>
</evidence>
<evidence type="ECO:0000313" key="2">
    <source>
        <dbReference type="Proteomes" id="UP000198994"/>
    </source>
</evidence>
<dbReference type="AlphaFoldDB" id="A0A1G7MZZ8"/>
<organism evidence="1 2">
    <name type="scientific">Salipiger thiooxidans</name>
    <dbReference type="NCBI Taxonomy" id="282683"/>
    <lineage>
        <taxon>Bacteria</taxon>
        <taxon>Pseudomonadati</taxon>
        <taxon>Pseudomonadota</taxon>
        <taxon>Alphaproteobacteria</taxon>
        <taxon>Rhodobacterales</taxon>
        <taxon>Roseobacteraceae</taxon>
        <taxon>Salipiger</taxon>
    </lineage>
</organism>
<sequence length="268" mass="29598">MKLQHALENLSGLAVSGVIPQGVVDEGRIFSFGTFENEDSLHGRVRDVVQGLKDHVGQPFDAQAWAFTYELSTEKQDGVKPPLTFLAIVQPQANEAILVWEFLTGPKTPRLINRISFCHTSAGVIGNVLGARTKGDAEDCLARSVYPLAIAILNTRGCSVTFRRAPSVTNARRKRRGKPIIPGHHDVDATEYVTALRSTSISRDLGGTHASPLPHLRRAHERVLSDGRRIWVRSALINVRAEGDIAFVERRKAYRGRTHSIRNTRSPS</sequence>
<keyword evidence="2" id="KW-1185">Reference proteome</keyword>
<name>A0A1G7MZZ8_9RHOB</name>